<dbReference type="OrthoDB" id="6133115at2759"/>
<feature type="compositionally biased region" description="Acidic residues" evidence="1">
    <location>
        <begin position="158"/>
        <end position="172"/>
    </location>
</feature>
<dbReference type="Pfam" id="PF01661">
    <property type="entry name" value="Macro"/>
    <property type="match status" value="1"/>
</dbReference>
<dbReference type="GO" id="GO:0005654">
    <property type="term" value="C:nucleoplasm"/>
    <property type="evidence" value="ECO:0007669"/>
    <property type="project" value="TreeGrafter"/>
</dbReference>
<dbReference type="InterPro" id="IPR043472">
    <property type="entry name" value="Macro_dom-like"/>
</dbReference>
<feature type="compositionally biased region" description="Basic and acidic residues" evidence="1">
    <location>
        <begin position="185"/>
        <end position="208"/>
    </location>
</feature>
<dbReference type="PANTHER" id="PTHR11106:SF104">
    <property type="entry name" value="ADP-RIBOSE GLYCOHYDROLASE MACROD2"/>
    <property type="match status" value="1"/>
</dbReference>
<gene>
    <name evidence="3" type="ORF">MATL_G00189260</name>
</gene>
<dbReference type="Proteomes" id="UP001046870">
    <property type="component" value="Chromosome 16"/>
</dbReference>
<evidence type="ECO:0000313" key="4">
    <source>
        <dbReference type="Proteomes" id="UP001046870"/>
    </source>
</evidence>
<comment type="caution">
    <text evidence="3">The sequence shown here is derived from an EMBL/GenBank/DDBJ whole genome shotgun (WGS) entry which is preliminary data.</text>
</comment>
<dbReference type="AlphaFoldDB" id="A0A9D3PNB9"/>
<dbReference type="GO" id="GO:0140291">
    <property type="term" value="P:peptidyl-glutamate ADP-deribosylation"/>
    <property type="evidence" value="ECO:0007669"/>
    <property type="project" value="TreeGrafter"/>
</dbReference>
<dbReference type="SUPFAM" id="SSF52949">
    <property type="entry name" value="Macro domain-like"/>
    <property type="match status" value="1"/>
</dbReference>
<feature type="non-terminal residue" evidence="3">
    <location>
        <position position="1"/>
    </location>
</feature>
<protein>
    <recommendedName>
        <fullName evidence="2">Macro domain-containing protein</fullName>
    </recommendedName>
</protein>
<dbReference type="EMBL" id="JAFDVH010000016">
    <property type="protein sequence ID" value="KAG7462864.1"/>
    <property type="molecule type" value="Genomic_DNA"/>
</dbReference>
<keyword evidence="4" id="KW-1185">Reference proteome</keyword>
<dbReference type="InterPro" id="IPR002589">
    <property type="entry name" value="Macro_dom"/>
</dbReference>
<evidence type="ECO:0000259" key="2">
    <source>
        <dbReference type="PROSITE" id="PS51154"/>
    </source>
</evidence>
<dbReference type="GO" id="GO:0140293">
    <property type="term" value="F:ADP-ribosylglutamate hydrolase activity"/>
    <property type="evidence" value="ECO:0007669"/>
    <property type="project" value="TreeGrafter"/>
</dbReference>
<feature type="domain" description="Macro" evidence="2">
    <location>
        <begin position="1"/>
        <end position="100"/>
    </location>
</feature>
<sequence length="333" mass="36828">VIHTVGPVARGHVGKSQRELLTDCYQNSLKLIKEHGLRSVAFPCISTGIYGFPNEPAAEIALKTVKSWIKKNSNEVDRVIFCVFLETDYKIYKEKMSRFFSQDNDVNDEGTEGQTEEGKKETSTSKKTKSKKQSKGEEDHEEDDENKEDSKDINMESQPEEDDKPDNLDVEMESQNLDNDGPELEETKEKKEVKDKEPSPDLSRKEESPVTGDRQSEEVESAEDSAENKSDSSKDGAKTQLTQVVTAGAAKCLDKDPADRDISAEEAGSGEPMESEDVAGGDFIPKNKVYEKEAESSAGEVEMKTQSADSQEPELSQEDSNQSKDGAGNLEDP</sequence>
<evidence type="ECO:0000313" key="3">
    <source>
        <dbReference type="EMBL" id="KAG7462864.1"/>
    </source>
</evidence>
<dbReference type="GO" id="GO:0006974">
    <property type="term" value="P:DNA damage response"/>
    <property type="evidence" value="ECO:0007669"/>
    <property type="project" value="TreeGrafter"/>
</dbReference>
<organism evidence="3 4">
    <name type="scientific">Megalops atlanticus</name>
    <name type="common">Tarpon</name>
    <name type="synonym">Clupea gigantea</name>
    <dbReference type="NCBI Taxonomy" id="7932"/>
    <lineage>
        <taxon>Eukaryota</taxon>
        <taxon>Metazoa</taxon>
        <taxon>Chordata</taxon>
        <taxon>Craniata</taxon>
        <taxon>Vertebrata</taxon>
        <taxon>Euteleostomi</taxon>
        <taxon>Actinopterygii</taxon>
        <taxon>Neopterygii</taxon>
        <taxon>Teleostei</taxon>
        <taxon>Elopiformes</taxon>
        <taxon>Megalopidae</taxon>
        <taxon>Megalops</taxon>
    </lineage>
</organism>
<feature type="region of interest" description="Disordered" evidence="1">
    <location>
        <begin position="103"/>
        <end position="333"/>
    </location>
</feature>
<accession>A0A9D3PNB9</accession>
<feature type="compositionally biased region" description="Basic and acidic residues" evidence="1">
    <location>
        <begin position="252"/>
        <end position="263"/>
    </location>
</feature>
<dbReference type="GO" id="GO:0042278">
    <property type="term" value="P:purine nucleoside metabolic process"/>
    <property type="evidence" value="ECO:0007669"/>
    <property type="project" value="TreeGrafter"/>
</dbReference>
<reference evidence="3" key="1">
    <citation type="submission" date="2021-01" db="EMBL/GenBank/DDBJ databases">
        <authorList>
            <person name="Zahm M."/>
            <person name="Roques C."/>
            <person name="Cabau C."/>
            <person name="Klopp C."/>
            <person name="Donnadieu C."/>
            <person name="Jouanno E."/>
            <person name="Lampietro C."/>
            <person name="Louis A."/>
            <person name="Herpin A."/>
            <person name="Echchiki A."/>
            <person name="Berthelot C."/>
            <person name="Parey E."/>
            <person name="Roest-Crollius H."/>
            <person name="Braasch I."/>
            <person name="Postlethwait J."/>
            <person name="Bobe J."/>
            <person name="Montfort J."/>
            <person name="Bouchez O."/>
            <person name="Begum T."/>
            <person name="Mejri S."/>
            <person name="Adams A."/>
            <person name="Chen W.-J."/>
            <person name="Guiguen Y."/>
        </authorList>
    </citation>
    <scope>NUCLEOTIDE SEQUENCE</scope>
    <source>
        <strain evidence="3">YG-15Mar2019-1</strain>
        <tissue evidence="3">Brain</tissue>
    </source>
</reference>
<feature type="compositionally biased region" description="Acidic residues" evidence="1">
    <location>
        <begin position="105"/>
        <end position="115"/>
    </location>
</feature>
<dbReference type="PROSITE" id="PS51154">
    <property type="entry name" value="MACRO"/>
    <property type="match status" value="1"/>
</dbReference>
<proteinExistence type="predicted"/>
<feature type="compositionally biased region" description="Basic and acidic residues" evidence="1">
    <location>
        <begin position="226"/>
        <end position="237"/>
    </location>
</feature>
<dbReference type="Gene3D" id="3.40.220.10">
    <property type="entry name" value="Leucine Aminopeptidase, subunit E, domain 1"/>
    <property type="match status" value="1"/>
</dbReference>
<evidence type="ECO:0000256" key="1">
    <source>
        <dbReference type="SAM" id="MobiDB-lite"/>
    </source>
</evidence>
<dbReference type="PANTHER" id="PTHR11106">
    <property type="entry name" value="GANGLIOSIDE INDUCED DIFFERENTIATION ASSOCIATED PROTEIN 2-RELATED"/>
    <property type="match status" value="1"/>
</dbReference>
<name>A0A9D3PNB9_MEGAT</name>